<proteinExistence type="predicted"/>
<dbReference type="STRING" id="339860.Msp_1259"/>
<dbReference type="GeneID" id="58786840"/>
<dbReference type="EMBL" id="CP000102">
    <property type="protein sequence ID" value="ABC57636.1"/>
    <property type="molecule type" value="Genomic_DNA"/>
</dbReference>
<dbReference type="KEGG" id="mst:Msp_1259"/>
<dbReference type="Proteomes" id="UP000001931">
    <property type="component" value="Chromosome"/>
</dbReference>
<dbReference type="HOGENOM" id="CLU_200893_1_0_2"/>
<feature type="transmembrane region" description="Helical" evidence="1">
    <location>
        <begin position="35"/>
        <end position="57"/>
    </location>
</feature>
<keyword evidence="1" id="KW-0812">Transmembrane</keyword>
<feature type="transmembrane region" description="Helical" evidence="1">
    <location>
        <begin position="7"/>
        <end position="29"/>
    </location>
</feature>
<evidence type="ECO:0000313" key="3">
    <source>
        <dbReference type="Proteomes" id="UP000001931"/>
    </source>
</evidence>
<keyword evidence="1" id="KW-0472">Membrane</keyword>
<accession>Q2NEW7</accession>
<sequence>MVQSVIVYSEIIPTILAVMGIFFLCSGVLDHNRAYTTLGVFLFILAVVLPFIILTSLI</sequence>
<dbReference type="RefSeq" id="WP_011406835.1">
    <property type="nucleotide sequence ID" value="NC_007681.1"/>
</dbReference>
<gene>
    <name evidence="2" type="ordered locus">Msp_1259</name>
</gene>
<evidence type="ECO:0000313" key="2">
    <source>
        <dbReference type="EMBL" id="ABC57636.1"/>
    </source>
</evidence>
<reference evidence="2 3" key="1">
    <citation type="journal article" date="2006" name="J. Bacteriol.">
        <title>The genome sequence of Methanosphaera stadtmanae reveals why this human intestinal archaeon is restricted to methanol and H2 for methane formation and ATP synthesis.</title>
        <authorList>
            <person name="Fricke W.F."/>
            <person name="Seedorf H."/>
            <person name="Henne A."/>
            <person name="Kruer M."/>
            <person name="Liesegang H."/>
            <person name="Hedderich R."/>
            <person name="Gottschalk G."/>
            <person name="Thauer R.K."/>
        </authorList>
    </citation>
    <scope>NUCLEOTIDE SEQUENCE [LARGE SCALE GENOMIC DNA]</scope>
    <source>
        <strain evidence="3">ATCC 43021 / DSM 3091 / JCM 11832 / MCB-3</strain>
    </source>
</reference>
<protein>
    <submittedName>
        <fullName evidence="2">Hypothetical membrane-spanning protein</fullName>
    </submittedName>
</protein>
<keyword evidence="1" id="KW-1133">Transmembrane helix</keyword>
<organism evidence="2 3">
    <name type="scientific">Methanosphaera stadtmanae (strain ATCC 43021 / DSM 3091 / JCM 11832 / MCB-3)</name>
    <dbReference type="NCBI Taxonomy" id="339860"/>
    <lineage>
        <taxon>Archaea</taxon>
        <taxon>Methanobacteriati</taxon>
        <taxon>Methanobacteriota</taxon>
        <taxon>Methanomada group</taxon>
        <taxon>Methanobacteria</taxon>
        <taxon>Methanobacteriales</taxon>
        <taxon>Methanobacteriaceae</taxon>
        <taxon>Methanosphaera</taxon>
    </lineage>
</organism>
<name>Q2NEW7_METST</name>
<dbReference type="eggNOG" id="arCOG07909">
    <property type="taxonomic scope" value="Archaea"/>
</dbReference>
<dbReference type="AlphaFoldDB" id="Q2NEW7"/>
<keyword evidence="3" id="KW-1185">Reference proteome</keyword>
<dbReference type="OrthoDB" id="71516at2157"/>
<evidence type="ECO:0000256" key="1">
    <source>
        <dbReference type="SAM" id="Phobius"/>
    </source>
</evidence>